<dbReference type="STRING" id="1664694.A0A0N1H284"/>
<feature type="region of interest" description="Disordered" evidence="1">
    <location>
        <begin position="123"/>
        <end position="183"/>
    </location>
</feature>
<feature type="compositionally biased region" description="Low complexity" evidence="1">
    <location>
        <begin position="289"/>
        <end position="303"/>
    </location>
</feature>
<keyword evidence="4" id="KW-1185">Reference proteome</keyword>
<feature type="compositionally biased region" description="Basic residues" evidence="1">
    <location>
        <begin position="261"/>
        <end position="270"/>
    </location>
</feature>
<dbReference type="PANTHER" id="PTHR11538:SF26">
    <property type="entry name" value="FERREDOXIN-FOLD ANTICODON-BINDING DOMAIN-CONTAINING PROTEIN 1"/>
    <property type="match status" value="1"/>
</dbReference>
<dbReference type="Proteomes" id="UP000038010">
    <property type="component" value="Unassembled WGS sequence"/>
</dbReference>
<reference evidence="3 4" key="1">
    <citation type="submission" date="2015-06" db="EMBL/GenBank/DDBJ databases">
        <title>Draft genome of the ant-associated black yeast Phialophora attae CBS 131958.</title>
        <authorList>
            <person name="Moreno L.F."/>
            <person name="Stielow B.J."/>
            <person name="de Hoog S."/>
            <person name="Vicente V.A."/>
            <person name="Weiss V.A."/>
            <person name="de Vries M."/>
            <person name="Cruz L.M."/>
            <person name="Souza E.M."/>
        </authorList>
    </citation>
    <scope>NUCLEOTIDE SEQUENCE [LARGE SCALE GENOMIC DNA]</scope>
    <source>
        <strain evidence="3 4">CBS 131958</strain>
    </source>
</reference>
<dbReference type="PANTHER" id="PTHR11538">
    <property type="entry name" value="PHENYLALANYL-TRNA SYNTHETASE"/>
    <property type="match status" value="1"/>
</dbReference>
<dbReference type="AlphaFoldDB" id="A0A0N1H284"/>
<dbReference type="GO" id="GO:0005737">
    <property type="term" value="C:cytoplasm"/>
    <property type="evidence" value="ECO:0007669"/>
    <property type="project" value="TreeGrafter"/>
</dbReference>
<organism evidence="3 4">
    <name type="scientific">Cyphellophora attinorum</name>
    <dbReference type="NCBI Taxonomy" id="1664694"/>
    <lineage>
        <taxon>Eukaryota</taxon>
        <taxon>Fungi</taxon>
        <taxon>Dikarya</taxon>
        <taxon>Ascomycota</taxon>
        <taxon>Pezizomycotina</taxon>
        <taxon>Eurotiomycetes</taxon>
        <taxon>Chaetothyriomycetidae</taxon>
        <taxon>Chaetothyriales</taxon>
        <taxon>Cyphellophoraceae</taxon>
        <taxon>Cyphellophora</taxon>
    </lineage>
</organism>
<proteinExistence type="predicted"/>
<evidence type="ECO:0000256" key="1">
    <source>
        <dbReference type="SAM" id="MobiDB-lite"/>
    </source>
</evidence>
<dbReference type="VEuPathDB" id="FungiDB:AB675_11075"/>
<dbReference type="RefSeq" id="XP_017994268.1">
    <property type="nucleotide sequence ID" value="XM_018139890.1"/>
</dbReference>
<feature type="domain" description="25S rRNA (uridine-N(3))-methyltransferase BMT5-like" evidence="2">
    <location>
        <begin position="177"/>
        <end position="363"/>
    </location>
</feature>
<gene>
    <name evidence="3" type="ORF">AB675_11075</name>
</gene>
<dbReference type="GO" id="GO:0070042">
    <property type="term" value="F:rRNA (uridine-N3-)-methyltransferase activity"/>
    <property type="evidence" value="ECO:0007669"/>
    <property type="project" value="InterPro"/>
</dbReference>
<evidence type="ECO:0000259" key="2">
    <source>
        <dbReference type="Pfam" id="PF10354"/>
    </source>
</evidence>
<dbReference type="EMBL" id="LFJN01000069">
    <property type="protein sequence ID" value="KPI34305.1"/>
    <property type="molecule type" value="Genomic_DNA"/>
</dbReference>
<dbReference type="OrthoDB" id="273345at2759"/>
<feature type="compositionally biased region" description="Basic residues" evidence="1">
    <location>
        <begin position="1"/>
        <end position="25"/>
    </location>
</feature>
<feature type="compositionally biased region" description="Basic and acidic residues" evidence="1">
    <location>
        <begin position="304"/>
        <end position="313"/>
    </location>
</feature>
<evidence type="ECO:0000313" key="4">
    <source>
        <dbReference type="Proteomes" id="UP000038010"/>
    </source>
</evidence>
<name>A0A0N1H284_9EURO</name>
<protein>
    <recommendedName>
        <fullName evidence="2">25S rRNA (uridine-N(3))-methyltransferase BMT5-like domain-containing protein</fullName>
    </recommendedName>
</protein>
<dbReference type="Pfam" id="PF10354">
    <property type="entry name" value="BMT5-like"/>
    <property type="match status" value="2"/>
</dbReference>
<accession>A0A0N1H284</accession>
<feature type="compositionally biased region" description="Pro residues" evidence="1">
    <location>
        <begin position="151"/>
        <end position="172"/>
    </location>
</feature>
<evidence type="ECO:0000313" key="3">
    <source>
        <dbReference type="EMBL" id="KPI34305.1"/>
    </source>
</evidence>
<dbReference type="InterPro" id="IPR019446">
    <property type="entry name" value="BMT5-like"/>
</dbReference>
<dbReference type="GO" id="GO:0070475">
    <property type="term" value="P:rRNA base methylation"/>
    <property type="evidence" value="ECO:0007669"/>
    <property type="project" value="InterPro"/>
</dbReference>
<comment type="caution">
    <text evidence="3">The sequence shown here is derived from an EMBL/GenBank/DDBJ whole genome shotgun (WGS) entry which is preliminary data.</text>
</comment>
<feature type="domain" description="25S rRNA (uridine-N(3))-methyltransferase BMT5-like" evidence="2">
    <location>
        <begin position="73"/>
        <end position="127"/>
    </location>
</feature>
<feature type="region of interest" description="Disordered" evidence="1">
    <location>
        <begin position="1"/>
        <end position="64"/>
    </location>
</feature>
<sequence length="453" mass="49831">MGKAPAKRLRPNIAHIKTKAARRQHSQAARSKSQTSASTGHGPPAKTSKKNDRVHNSSTGQSRVPFSSHDRILLIGEGDFSFALSLIKHHRLLAVTATCYDSQRQLVEKYPRVMTTIEQLDTKAAKVDDSEATNNEGDVSEEREVVFEGFSPPPTTARPSSNPPISLPPQPNPSSHHQLPSFSQTRSRVLYSIDATQLPRHRKSLFCHQQRVFNFPHVGGLSTDVNRQVRANQELLVKFLEGCKALLVPLEIDQTTNGASRRSRGAHGKVHNNGGGNHSGQDKSAERYSTPSDSDSDSSSASTSKEDPAARDTSRIPQVLITIFEGHPYTLWNIRDLARHTGYNIVESFRFPWSAYPGYAHARTLGEIVPKGVDGRRGGRSGGEEPTADNENHRPSTKNGKGKKGRWHGEDRDARTYVLELREHQEQVGGRGGNMTSGKRKRGGGDGSEDDDL</sequence>
<feature type="compositionally biased region" description="Basic and acidic residues" evidence="1">
    <location>
        <begin position="407"/>
        <end position="426"/>
    </location>
</feature>
<feature type="region of interest" description="Disordered" evidence="1">
    <location>
        <begin position="256"/>
        <end position="313"/>
    </location>
</feature>
<dbReference type="GeneID" id="28731770"/>
<feature type="region of interest" description="Disordered" evidence="1">
    <location>
        <begin position="370"/>
        <end position="453"/>
    </location>
</feature>